<dbReference type="EMBL" id="JBHSJJ010000011">
    <property type="protein sequence ID" value="MFC4873564.1"/>
    <property type="molecule type" value="Genomic_DNA"/>
</dbReference>
<gene>
    <name evidence="2" type="ORF">ACFPFU_17815</name>
</gene>
<evidence type="ECO:0000313" key="3">
    <source>
        <dbReference type="Proteomes" id="UP001595818"/>
    </source>
</evidence>
<dbReference type="SUPFAM" id="SSF52833">
    <property type="entry name" value="Thioredoxin-like"/>
    <property type="match status" value="1"/>
</dbReference>
<comment type="caution">
    <text evidence="2">The sequence shown here is derived from an EMBL/GenBank/DDBJ whole genome shotgun (WGS) entry which is preliminary data.</text>
</comment>
<name>A0ABV9T582_9BACT</name>
<reference evidence="3" key="1">
    <citation type="journal article" date="2019" name="Int. J. Syst. Evol. Microbiol.">
        <title>The Global Catalogue of Microorganisms (GCM) 10K type strain sequencing project: providing services to taxonomists for standard genome sequencing and annotation.</title>
        <authorList>
            <consortium name="The Broad Institute Genomics Platform"/>
            <consortium name="The Broad Institute Genome Sequencing Center for Infectious Disease"/>
            <person name="Wu L."/>
            <person name="Ma J."/>
        </authorList>
    </citation>
    <scope>NUCLEOTIDE SEQUENCE [LARGE SCALE GENOMIC DNA]</scope>
    <source>
        <strain evidence="3">CGMCC 4.7466</strain>
    </source>
</reference>
<protein>
    <submittedName>
        <fullName evidence="2">SelT/SelW/SelH family protein</fullName>
    </submittedName>
</protein>
<keyword evidence="1" id="KW-0676">Redox-active center</keyword>
<dbReference type="RefSeq" id="WP_377066543.1">
    <property type="nucleotide sequence ID" value="NZ_JBHSJJ010000011.1"/>
</dbReference>
<organism evidence="2 3">
    <name type="scientific">Negadavirga shengliensis</name>
    <dbReference type="NCBI Taxonomy" id="1389218"/>
    <lineage>
        <taxon>Bacteria</taxon>
        <taxon>Pseudomonadati</taxon>
        <taxon>Bacteroidota</taxon>
        <taxon>Cytophagia</taxon>
        <taxon>Cytophagales</taxon>
        <taxon>Cyclobacteriaceae</taxon>
        <taxon>Negadavirga</taxon>
    </lineage>
</organism>
<dbReference type="PANTHER" id="PTHR36417:SF2">
    <property type="entry name" value="SELENOPROTEIN DOMAIN PROTEIN (AFU_ORTHOLOGUE AFUA_1G05220)"/>
    <property type="match status" value="1"/>
</dbReference>
<dbReference type="Proteomes" id="UP001595818">
    <property type="component" value="Unassembled WGS sequence"/>
</dbReference>
<accession>A0ABV9T582</accession>
<proteinExistence type="predicted"/>
<evidence type="ECO:0000313" key="2">
    <source>
        <dbReference type="EMBL" id="MFC4873564.1"/>
    </source>
</evidence>
<sequence>MMMENRNSVAIRYCTQCRWMLRAAWMGQELLTTFEGELAELVLQPGTGGVFEIKANDKLVWSRKDRGRFPEITELKQLIRDEIAPGKHLGHSDRKSEG</sequence>
<dbReference type="PANTHER" id="PTHR36417">
    <property type="entry name" value="SELENOPROTEIN DOMAIN PROTEIN (AFU_ORTHOLOGUE AFUA_1G05220)"/>
    <property type="match status" value="1"/>
</dbReference>
<dbReference type="Gene3D" id="3.40.30.10">
    <property type="entry name" value="Glutaredoxin"/>
    <property type="match status" value="1"/>
</dbReference>
<dbReference type="InterPro" id="IPR011893">
    <property type="entry name" value="Selenoprotein_Rdx-typ"/>
</dbReference>
<dbReference type="NCBIfam" id="TIGR02174">
    <property type="entry name" value="CXXU_selWTH"/>
    <property type="match status" value="1"/>
</dbReference>
<evidence type="ECO:0000256" key="1">
    <source>
        <dbReference type="ARBA" id="ARBA00023284"/>
    </source>
</evidence>
<keyword evidence="3" id="KW-1185">Reference proteome</keyword>
<dbReference type="InterPro" id="IPR036249">
    <property type="entry name" value="Thioredoxin-like_sf"/>
</dbReference>
<dbReference type="Pfam" id="PF10262">
    <property type="entry name" value="Rdx"/>
    <property type="match status" value="1"/>
</dbReference>